<evidence type="ECO:0000313" key="2">
    <source>
        <dbReference type="EMBL" id="PIP28812.1"/>
    </source>
</evidence>
<name>A0A2G9Z6M1_9BACT</name>
<comment type="caution">
    <text evidence="2">The sequence shown here is derived from an EMBL/GenBank/DDBJ whole genome shotgun (WGS) entry which is preliminary data.</text>
</comment>
<dbReference type="InterPro" id="IPR029052">
    <property type="entry name" value="Metallo-depent_PP-like"/>
</dbReference>
<reference evidence="2 3" key="1">
    <citation type="submission" date="2017-09" db="EMBL/GenBank/DDBJ databases">
        <title>Depth-based differentiation of microbial function through sediment-hosted aquifers and enrichment of novel symbionts in the deep terrestrial subsurface.</title>
        <authorList>
            <person name="Probst A.J."/>
            <person name="Ladd B."/>
            <person name="Jarett J.K."/>
            <person name="Geller-Mcgrath D.E."/>
            <person name="Sieber C.M."/>
            <person name="Emerson J.B."/>
            <person name="Anantharaman K."/>
            <person name="Thomas B.C."/>
            <person name="Malmstrom R."/>
            <person name="Stieglmeier M."/>
            <person name="Klingl A."/>
            <person name="Woyke T."/>
            <person name="Ryan C.M."/>
            <person name="Banfield J.F."/>
        </authorList>
    </citation>
    <scope>NUCLEOTIDE SEQUENCE [LARGE SCALE GENOMIC DNA]</scope>
    <source>
        <strain evidence="2">CG23_combo_of_CG06-09_8_20_14_all_39_39</strain>
    </source>
</reference>
<evidence type="ECO:0008006" key="4">
    <source>
        <dbReference type="Google" id="ProtNLM"/>
    </source>
</evidence>
<dbReference type="EMBL" id="PCRX01000048">
    <property type="protein sequence ID" value="PIP28812.1"/>
    <property type="molecule type" value="Genomic_DNA"/>
</dbReference>
<sequence>MSQNPDKNKYEIGVISDTQDLKGSEQIKRALEPLRKLEQGGVDLDMIVHIGDVGGTGIISKYVREGKGLEVRYDKESQEDKLSEEMEDYKKLINSSEYQEFSKELKIKGVEQDIVIYALWRAKQEKKYQESLEDMRRWVEDVVKQLGEFKSEVKHIVGNADRAIPEKLEAVQTLLKEQNIETYDKPIHLDLDKKKSLVFWPSINVNEKDDKQMQELNNTMDEFAEKMKDKESVLIFAHETPFKGPKKPGVYQTRVEDAGLPGSERVPYKQFLPISKYILELCRRLPAKTKIALTCGHMHAPREIIGVGTQYLKFNEEGKAKLRLFGLDKTINKEKYETIPGQKRTVDLYYLPAGEVGKFEIDDDGNTTYQKLEQ</sequence>
<accession>A0A2G9Z6M1</accession>
<feature type="coiled-coil region" evidence="1">
    <location>
        <begin position="206"/>
        <end position="233"/>
    </location>
</feature>
<dbReference type="AlphaFoldDB" id="A0A2G9Z6M1"/>
<gene>
    <name evidence="2" type="ORF">COX28_02615</name>
</gene>
<organism evidence="2 3">
    <name type="scientific">Candidatus Kuenenbacteria bacterium CG23_combo_of_CG06-09_8_20_14_all_39_39</name>
    <dbReference type="NCBI Taxonomy" id="1974623"/>
    <lineage>
        <taxon>Bacteria</taxon>
        <taxon>Candidatus Kueneniibacteriota</taxon>
    </lineage>
</organism>
<proteinExistence type="predicted"/>
<protein>
    <recommendedName>
        <fullName evidence="4">Calcineurin-like phosphoesterase domain-containing protein</fullName>
    </recommendedName>
</protein>
<evidence type="ECO:0000313" key="3">
    <source>
        <dbReference type="Proteomes" id="UP000231235"/>
    </source>
</evidence>
<evidence type="ECO:0000256" key="1">
    <source>
        <dbReference type="SAM" id="Coils"/>
    </source>
</evidence>
<dbReference type="SUPFAM" id="SSF56300">
    <property type="entry name" value="Metallo-dependent phosphatases"/>
    <property type="match status" value="1"/>
</dbReference>
<dbReference type="Proteomes" id="UP000231235">
    <property type="component" value="Unassembled WGS sequence"/>
</dbReference>
<keyword evidence="1" id="KW-0175">Coiled coil</keyword>